<dbReference type="PANTHER" id="PTHR46696">
    <property type="entry name" value="P450, PUTATIVE (EUROFUNG)-RELATED"/>
    <property type="match status" value="1"/>
</dbReference>
<dbReference type="InterPro" id="IPR036396">
    <property type="entry name" value="Cyt_P450_sf"/>
</dbReference>
<dbReference type="PROSITE" id="PS00086">
    <property type="entry name" value="CYTOCHROME_P450"/>
    <property type="match status" value="1"/>
</dbReference>
<comment type="similarity">
    <text evidence="1 2">Belongs to the cytochrome P450 family.</text>
</comment>
<name>A0ABY3W8N8_9MICC</name>
<keyword evidence="2" id="KW-0503">Monooxygenase</keyword>
<dbReference type="SUPFAM" id="SSF48264">
    <property type="entry name" value="Cytochrome P450"/>
    <property type="match status" value="1"/>
</dbReference>
<keyword evidence="2" id="KW-0408">Iron</keyword>
<evidence type="ECO:0000313" key="4">
    <source>
        <dbReference type="Proteomes" id="UP000829069"/>
    </source>
</evidence>
<keyword evidence="2" id="KW-0560">Oxidoreductase</keyword>
<dbReference type="InterPro" id="IPR001128">
    <property type="entry name" value="Cyt_P450"/>
</dbReference>
<dbReference type="RefSeq" id="WP_241913784.1">
    <property type="nucleotide sequence ID" value="NZ_CP093326.1"/>
</dbReference>
<protein>
    <submittedName>
        <fullName evidence="3">Cytochrome P450</fullName>
    </submittedName>
</protein>
<organism evidence="3 4">
    <name type="scientific">Arthrobacter sulfonylureivorans</name>
    <dbReference type="NCBI Taxonomy" id="2486855"/>
    <lineage>
        <taxon>Bacteria</taxon>
        <taxon>Bacillati</taxon>
        <taxon>Actinomycetota</taxon>
        <taxon>Actinomycetes</taxon>
        <taxon>Micrococcales</taxon>
        <taxon>Micrococcaceae</taxon>
        <taxon>Arthrobacter</taxon>
    </lineage>
</organism>
<evidence type="ECO:0000313" key="3">
    <source>
        <dbReference type="EMBL" id="UNK45590.1"/>
    </source>
</evidence>
<keyword evidence="2" id="KW-0479">Metal-binding</keyword>
<dbReference type="InterPro" id="IPR002397">
    <property type="entry name" value="Cyt_P450_B"/>
</dbReference>
<dbReference type="Pfam" id="PF00067">
    <property type="entry name" value="p450"/>
    <property type="match status" value="1"/>
</dbReference>
<dbReference type="PANTHER" id="PTHR46696:SF1">
    <property type="entry name" value="CYTOCHROME P450 YJIB-RELATED"/>
    <property type="match status" value="1"/>
</dbReference>
<gene>
    <name evidence="3" type="ORF">MNQ99_16995</name>
</gene>
<dbReference type="PRINTS" id="PR00359">
    <property type="entry name" value="BP450"/>
</dbReference>
<dbReference type="Gene3D" id="1.10.630.10">
    <property type="entry name" value="Cytochrome P450"/>
    <property type="match status" value="1"/>
</dbReference>
<keyword evidence="4" id="KW-1185">Reference proteome</keyword>
<proteinExistence type="inferred from homology"/>
<reference evidence="3 4" key="1">
    <citation type="submission" date="2022-03" db="EMBL/GenBank/DDBJ databases">
        <title>Isotopic signatures of nitrous oxide derived from detoxification processes.</title>
        <authorList>
            <person name="Behrendt U."/>
            <person name="Buchen C."/>
            <person name="Well R."/>
            <person name="Ulrich A."/>
            <person name="Rohe L."/>
            <person name="Kolb S."/>
            <person name="Schloter M."/>
            <person name="Horn M.A."/>
            <person name="Augustin J."/>
        </authorList>
    </citation>
    <scope>NUCLEOTIDE SEQUENCE [LARGE SCALE GENOMIC DNA]</scope>
    <source>
        <strain evidence="3 4">S4-C24</strain>
    </source>
</reference>
<dbReference type="Proteomes" id="UP000829069">
    <property type="component" value="Chromosome"/>
</dbReference>
<dbReference type="InterPro" id="IPR017972">
    <property type="entry name" value="Cyt_P450_CS"/>
</dbReference>
<evidence type="ECO:0000256" key="1">
    <source>
        <dbReference type="ARBA" id="ARBA00010617"/>
    </source>
</evidence>
<evidence type="ECO:0000256" key="2">
    <source>
        <dbReference type="RuleBase" id="RU000461"/>
    </source>
</evidence>
<accession>A0ABY3W8N8</accession>
<sequence length="399" mass="44022">MTIAPTASAQTLPEADWLDPAELARDPYPSFARLREESPVAWSPAVKKVLISNYEGCSFGERHPEIFSSNVSGGTMVRAMGGQPMIRKDDPEHAAERAPMNRTLRPKQIMEIWAGKFESNARLYLNRMLEVGKGQADLNLDFAKPLAAKNLCDMLGMTSVEPLDLARWSRDFIAGTGNVLDRQEIWDRCEVSRMECDAALNETIARLRHTPDASITSMLLESGMDEDKVRNNVKLAISGGVNEPQHMITNLVWLLDRSPGQKAELLADPGLWKQAFTEGTRYFSPIGMITRETVADVVVSGVTVPAGTQVGMILASANRDRKQFTDPDAFDIHRGGGPNLAFGSGVHQCAGKWAAQKAVGEIAVPMLYRELPGLRQDPDRSETWDGWVFRGMTSLPVAW</sequence>
<dbReference type="EMBL" id="CP093326">
    <property type="protein sequence ID" value="UNK45590.1"/>
    <property type="molecule type" value="Genomic_DNA"/>
</dbReference>
<keyword evidence="2" id="KW-0349">Heme</keyword>